<keyword evidence="2" id="KW-1185">Reference proteome</keyword>
<dbReference type="AlphaFoldDB" id="A0AAW0YQ19"/>
<dbReference type="RefSeq" id="XP_066802167.1">
    <property type="nucleotide sequence ID" value="XM_066947753.1"/>
</dbReference>
<organism evidence="1 2">
    <name type="scientific">Kwoniella newhampshirensis</name>
    <dbReference type="NCBI Taxonomy" id="1651941"/>
    <lineage>
        <taxon>Eukaryota</taxon>
        <taxon>Fungi</taxon>
        <taxon>Dikarya</taxon>
        <taxon>Basidiomycota</taxon>
        <taxon>Agaricomycotina</taxon>
        <taxon>Tremellomycetes</taxon>
        <taxon>Tremellales</taxon>
        <taxon>Cryptococcaceae</taxon>
        <taxon>Kwoniella</taxon>
    </lineage>
</organism>
<evidence type="ECO:0000313" key="1">
    <source>
        <dbReference type="EMBL" id="KAK8850736.1"/>
    </source>
</evidence>
<reference evidence="1 2" key="1">
    <citation type="journal article" date="2024" name="bioRxiv">
        <title>Comparative genomics of Cryptococcus and Kwoniella reveals pathogenesis evolution and contrasting karyotype dynamics via intercentromeric recombination or chromosome fusion.</title>
        <authorList>
            <person name="Coelho M.A."/>
            <person name="David-Palma M."/>
            <person name="Shea T."/>
            <person name="Bowers K."/>
            <person name="McGinley-Smith S."/>
            <person name="Mohammad A.W."/>
            <person name="Gnirke A."/>
            <person name="Yurkov A.M."/>
            <person name="Nowrousian M."/>
            <person name="Sun S."/>
            <person name="Cuomo C.A."/>
            <person name="Heitman J."/>
        </authorList>
    </citation>
    <scope>NUCLEOTIDE SEQUENCE [LARGE SCALE GENOMIC DNA]</scope>
    <source>
        <strain evidence="1 2">CBS 13917</strain>
    </source>
</reference>
<dbReference type="KEGG" id="kne:92181914"/>
<gene>
    <name evidence="1" type="ORF">IAR55_004656</name>
</gene>
<dbReference type="GeneID" id="92181914"/>
<name>A0AAW0YQ19_9TREE</name>
<evidence type="ECO:0000313" key="2">
    <source>
        <dbReference type="Proteomes" id="UP001388673"/>
    </source>
</evidence>
<sequence>MSTAHTSQSPQNMTTITKISTLIDDMISKRLVAEREDWTARLEERVNRVFELGKSLVEARAKIEDLLKVNEDNSKTIERYKQLAGQFFDRDKDSAKL</sequence>
<dbReference type="Proteomes" id="UP001388673">
    <property type="component" value="Unassembled WGS sequence"/>
</dbReference>
<comment type="caution">
    <text evidence="1">The sequence shown here is derived from an EMBL/GenBank/DDBJ whole genome shotgun (WGS) entry which is preliminary data.</text>
</comment>
<protein>
    <submittedName>
        <fullName evidence="1">Uncharacterized protein</fullName>
    </submittedName>
</protein>
<accession>A0AAW0YQ19</accession>
<dbReference type="EMBL" id="JBCAWK010000008">
    <property type="protein sequence ID" value="KAK8850736.1"/>
    <property type="molecule type" value="Genomic_DNA"/>
</dbReference>
<proteinExistence type="predicted"/>